<evidence type="ECO:0000313" key="3">
    <source>
        <dbReference type="EMBL" id="KPJ64124.1"/>
    </source>
</evidence>
<protein>
    <recommendedName>
        <fullName evidence="5">FlgO domain-containing protein</fullName>
    </recommendedName>
</protein>
<evidence type="ECO:0008006" key="5">
    <source>
        <dbReference type="Google" id="ProtNLM"/>
    </source>
</evidence>
<keyword evidence="2" id="KW-0732">Signal</keyword>
<evidence type="ECO:0000256" key="2">
    <source>
        <dbReference type="SAM" id="SignalP"/>
    </source>
</evidence>
<accession>A0A0S7XQK3</accession>
<comment type="caution">
    <text evidence="3">The sequence shown here is derived from an EMBL/GenBank/DDBJ whole genome shotgun (WGS) entry which is preliminary data.</text>
</comment>
<feature type="chain" id="PRO_5006640187" description="FlgO domain-containing protein" evidence="2">
    <location>
        <begin position="32"/>
        <end position="251"/>
    </location>
</feature>
<organism evidence="3 4">
    <name type="scientific">candidate division KD3-62 bacterium DG_56</name>
    <dbReference type="NCBI Taxonomy" id="1704032"/>
    <lineage>
        <taxon>Bacteria</taxon>
        <taxon>candidate division KD3-62</taxon>
    </lineage>
</organism>
<gene>
    <name evidence="3" type="ORF">AMK68_02255</name>
</gene>
<name>A0A0S7XQK3_9BACT</name>
<dbReference type="EMBL" id="LIZY01000041">
    <property type="protein sequence ID" value="KPJ64124.1"/>
    <property type="molecule type" value="Genomic_DNA"/>
</dbReference>
<evidence type="ECO:0000256" key="1">
    <source>
        <dbReference type="SAM" id="MobiDB-lite"/>
    </source>
</evidence>
<feature type="signal peptide" evidence="2">
    <location>
        <begin position="1"/>
        <end position="31"/>
    </location>
</feature>
<reference evidence="3 4" key="1">
    <citation type="journal article" date="2015" name="Microbiome">
        <title>Genomic resolution of linkages in carbon, nitrogen, and sulfur cycling among widespread estuary sediment bacteria.</title>
        <authorList>
            <person name="Baker B.J."/>
            <person name="Lazar C.S."/>
            <person name="Teske A.P."/>
            <person name="Dick G.J."/>
        </authorList>
    </citation>
    <scope>NUCLEOTIDE SEQUENCE [LARGE SCALE GENOMIC DNA]</scope>
    <source>
        <strain evidence="3">DG_56</strain>
    </source>
</reference>
<evidence type="ECO:0000313" key="4">
    <source>
        <dbReference type="Proteomes" id="UP000052020"/>
    </source>
</evidence>
<dbReference type="Proteomes" id="UP000052020">
    <property type="component" value="Unassembled WGS sequence"/>
</dbReference>
<proteinExistence type="predicted"/>
<feature type="region of interest" description="Disordered" evidence="1">
    <location>
        <begin position="34"/>
        <end position="58"/>
    </location>
</feature>
<sequence>MREDIMTVLRWKIPVLLIGFLALAMVATAQAQAPPEEPGEAAEPAAEPTSGYRAAGPAAGPQPAKVIMFATLPPAEEAAFPGDETMAGDIGNRLRGYLTSVRGMSVATVHPASPMIKNSPNLVPEDVAPMEGETPKARAERALNVVRELGVDYALVPAIVQYKFDATKPQATVTLNVYRVKTEGELAAIVVSGRSPDRPPRQADEQVLARAAVADAALRAAAQILEVSADDLQRWIKMKHSGKSHRRFLIF</sequence>
<dbReference type="AlphaFoldDB" id="A0A0S7XQK3"/>
<feature type="compositionally biased region" description="Low complexity" evidence="1">
    <location>
        <begin position="41"/>
        <end position="58"/>
    </location>
</feature>